<evidence type="ECO:0000256" key="4">
    <source>
        <dbReference type="SAM" id="MobiDB-lite"/>
    </source>
</evidence>
<dbReference type="STRING" id="882083.SacmaDRAFT_2738"/>
<evidence type="ECO:0000313" key="7">
    <source>
        <dbReference type="Proteomes" id="UP000004926"/>
    </source>
</evidence>
<gene>
    <name evidence="6" type="ORF">SacmaDRAFT_2738</name>
</gene>
<dbReference type="PRINTS" id="PR01438">
    <property type="entry name" value="UNVRSLSTRESS"/>
</dbReference>
<dbReference type="Pfam" id="PF00582">
    <property type="entry name" value="Usp"/>
    <property type="match status" value="2"/>
</dbReference>
<dbReference type="RefSeq" id="WP_009154363.1">
    <property type="nucleotide sequence ID" value="NZ_CM001439.1"/>
</dbReference>
<dbReference type="GO" id="GO:0005524">
    <property type="term" value="F:ATP binding"/>
    <property type="evidence" value="ECO:0007669"/>
    <property type="project" value="UniProtKB-KW"/>
</dbReference>
<dbReference type="AlphaFoldDB" id="H5X2N9"/>
<keyword evidence="7" id="KW-1185">Reference proteome</keyword>
<dbReference type="PANTHER" id="PTHR46268:SF27">
    <property type="entry name" value="UNIVERSAL STRESS PROTEIN RV2623"/>
    <property type="match status" value="1"/>
</dbReference>
<dbReference type="InterPro" id="IPR006015">
    <property type="entry name" value="Universal_stress_UspA"/>
</dbReference>
<dbReference type="SUPFAM" id="SSF52402">
    <property type="entry name" value="Adenine nucleotide alpha hydrolases-like"/>
    <property type="match status" value="2"/>
</dbReference>
<evidence type="ECO:0000259" key="5">
    <source>
        <dbReference type="Pfam" id="PF00582"/>
    </source>
</evidence>
<dbReference type="eggNOG" id="COG0589">
    <property type="taxonomic scope" value="Bacteria"/>
</dbReference>
<organism evidence="6 7">
    <name type="scientific">Saccharomonospora marina XMU15</name>
    <dbReference type="NCBI Taxonomy" id="882083"/>
    <lineage>
        <taxon>Bacteria</taxon>
        <taxon>Bacillati</taxon>
        <taxon>Actinomycetota</taxon>
        <taxon>Actinomycetes</taxon>
        <taxon>Pseudonocardiales</taxon>
        <taxon>Pseudonocardiaceae</taxon>
        <taxon>Saccharomonospora</taxon>
    </lineage>
</organism>
<dbReference type="InterPro" id="IPR014729">
    <property type="entry name" value="Rossmann-like_a/b/a_fold"/>
</dbReference>
<reference evidence="6 7" key="1">
    <citation type="journal article" date="2012" name="Stand. Genomic Sci.">
        <title>Genome sequence of the ocean sediment bacterium Saccharomonospora marina type strain (XMU15(T)).</title>
        <authorList>
            <person name="Klenk H.P."/>
            <person name="Lu M."/>
            <person name="Lucas S."/>
            <person name="Lapidus A."/>
            <person name="Copeland A."/>
            <person name="Pitluck S."/>
            <person name="Goodwin L.A."/>
            <person name="Han C."/>
            <person name="Tapia R."/>
            <person name="Brambilla E.M."/>
            <person name="Potter G."/>
            <person name="Land M."/>
            <person name="Ivanova N."/>
            <person name="Rohde M."/>
            <person name="Goker M."/>
            <person name="Detter J.C."/>
            <person name="Li W.J."/>
            <person name="Kyrpides N.C."/>
            <person name="Woyke T."/>
        </authorList>
    </citation>
    <scope>NUCLEOTIDE SEQUENCE [LARGE SCALE GENOMIC DNA]</scope>
    <source>
        <strain evidence="6 7">XMU15</strain>
    </source>
</reference>
<evidence type="ECO:0000313" key="6">
    <source>
        <dbReference type="EMBL" id="EHR50978.1"/>
    </source>
</evidence>
<dbReference type="EMBL" id="CM001439">
    <property type="protein sequence ID" value="EHR50978.1"/>
    <property type="molecule type" value="Genomic_DNA"/>
</dbReference>
<evidence type="ECO:0000256" key="1">
    <source>
        <dbReference type="ARBA" id="ARBA00008791"/>
    </source>
</evidence>
<dbReference type="HOGENOM" id="CLU_049301_2_3_11"/>
<dbReference type="Proteomes" id="UP000004926">
    <property type="component" value="Chromosome"/>
</dbReference>
<keyword evidence="2" id="KW-0547">Nucleotide-binding</keyword>
<accession>H5X2N9</accession>
<evidence type="ECO:0000256" key="3">
    <source>
        <dbReference type="ARBA" id="ARBA00022840"/>
    </source>
</evidence>
<dbReference type="PANTHER" id="PTHR46268">
    <property type="entry name" value="STRESS RESPONSE PROTEIN NHAX"/>
    <property type="match status" value="1"/>
</dbReference>
<evidence type="ECO:0000256" key="2">
    <source>
        <dbReference type="ARBA" id="ARBA00022741"/>
    </source>
</evidence>
<dbReference type="InterPro" id="IPR006016">
    <property type="entry name" value="UspA"/>
</dbReference>
<proteinExistence type="inferred from homology"/>
<protein>
    <submittedName>
        <fullName evidence="6">Universal stress protein UspA-like protein</fullName>
    </submittedName>
</protein>
<comment type="similarity">
    <text evidence="1">Belongs to the universal stress protein A family.</text>
</comment>
<sequence>MRWPTGQEEDTMTPTGNAPILAGVDGSESALRAVEWAARAAATRGCPLTLLAAMPVPAPYGAGVGLPQSYFDELEAEGHRRLAEAEEAAKRATGGELPELDVATELHMGSAVPVLLERAGSARMLVLGTRGLGELTGTFVGSVTLALVPHAPCPVAVIRGRLPGEAPPTEGPVVVGVDGSPVSELALAAAFEEAALRETSLVAVHVFSDAALPGAFGLPSADLPWNDIRTSQQAVLAERLAGWQERYPQVEVHRVVERDRPVRNLLRHADQAWLLVVGSRGRGGFSGMLLGSTSNALLHTAPCPLLIVRGRAQN</sequence>
<feature type="domain" description="UspA" evidence="5">
    <location>
        <begin position="19"/>
        <end position="159"/>
    </location>
</feature>
<keyword evidence="3" id="KW-0067">ATP-binding</keyword>
<dbReference type="Gene3D" id="3.40.50.620">
    <property type="entry name" value="HUPs"/>
    <property type="match status" value="2"/>
</dbReference>
<name>H5X2N9_9PSEU</name>
<feature type="domain" description="UspA" evidence="5">
    <location>
        <begin position="172"/>
        <end position="309"/>
    </location>
</feature>
<feature type="region of interest" description="Disordered" evidence="4">
    <location>
        <begin position="1"/>
        <end position="21"/>
    </location>
</feature>